<dbReference type="Gene3D" id="1.10.720.30">
    <property type="entry name" value="SAP domain"/>
    <property type="match status" value="1"/>
</dbReference>
<feature type="domain" description="SAP" evidence="2">
    <location>
        <begin position="55"/>
        <end position="80"/>
    </location>
</feature>
<evidence type="ECO:0000313" key="4">
    <source>
        <dbReference type="RefSeq" id="XP_033457160.1"/>
    </source>
</evidence>
<reference evidence="4" key="2">
    <citation type="submission" date="2020-04" db="EMBL/GenBank/DDBJ databases">
        <authorList>
            <consortium name="NCBI Genome Project"/>
        </authorList>
    </citation>
    <scope>NUCLEOTIDE SEQUENCE</scope>
    <source>
        <strain evidence="4">CBS 342.82</strain>
    </source>
</reference>
<accession>A0A6J3LXV9</accession>
<sequence>MAAPRASQFVALRNLARHGSHHQQVRSLHMTGPATYASPVLTQERSILNIPRDIAGLRAECKRRRIDASGDKQDLIARINADQLAHHRAFSTTSPTRPTPTTSPNTSAAAGNGTRHFNTSRSLKAVNDSSTIDFAYMPWTAADHDDSHPTLHNPQTSSLRVPIIPSNLVSSSSSRISRQGANTLAPTDEFSQAETVMKPTISTMSADAMSLRAVLPLAELSDCHGLHIDFHEIAERSVGDAVDKLAREDLSGGRDRGVGVLKQIWEGIVQDFNGGGTGNGRKFAMA</sequence>
<dbReference type="AlphaFoldDB" id="A0A6J3LXV9"/>
<dbReference type="InterPro" id="IPR003034">
    <property type="entry name" value="SAP_dom"/>
</dbReference>
<dbReference type="InterPro" id="IPR036361">
    <property type="entry name" value="SAP_dom_sf"/>
</dbReference>
<evidence type="ECO:0000313" key="3">
    <source>
        <dbReference type="Proteomes" id="UP000504637"/>
    </source>
</evidence>
<feature type="region of interest" description="Disordered" evidence="1">
    <location>
        <begin position="88"/>
        <end position="120"/>
    </location>
</feature>
<organism evidence="4">
    <name type="scientific">Dissoconium aciculare CBS 342.82</name>
    <dbReference type="NCBI Taxonomy" id="1314786"/>
    <lineage>
        <taxon>Eukaryota</taxon>
        <taxon>Fungi</taxon>
        <taxon>Dikarya</taxon>
        <taxon>Ascomycota</taxon>
        <taxon>Pezizomycotina</taxon>
        <taxon>Dothideomycetes</taxon>
        <taxon>Dothideomycetidae</taxon>
        <taxon>Mycosphaerellales</taxon>
        <taxon>Dissoconiaceae</taxon>
        <taxon>Dissoconium</taxon>
    </lineage>
</organism>
<dbReference type="OrthoDB" id="3993201at2759"/>
<dbReference type="GeneID" id="54365694"/>
<evidence type="ECO:0000259" key="2">
    <source>
        <dbReference type="Pfam" id="PF02037"/>
    </source>
</evidence>
<feature type="compositionally biased region" description="Low complexity" evidence="1">
    <location>
        <begin position="90"/>
        <end position="110"/>
    </location>
</feature>
<proteinExistence type="predicted"/>
<keyword evidence="3" id="KW-1185">Reference proteome</keyword>
<dbReference type="RefSeq" id="XP_033457160.1">
    <property type="nucleotide sequence ID" value="XM_033607895.1"/>
</dbReference>
<evidence type="ECO:0000256" key="1">
    <source>
        <dbReference type="SAM" id="MobiDB-lite"/>
    </source>
</evidence>
<dbReference type="Pfam" id="PF02037">
    <property type="entry name" value="SAP"/>
    <property type="match status" value="1"/>
</dbReference>
<gene>
    <name evidence="4" type="ORF">K489DRAFT_412131</name>
</gene>
<reference evidence="4" key="3">
    <citation type="submission" date="2025-08" db="UniProtKB">
        <authorList>
            <consortium name="RefSeq"/>
        </authorList>
    </citation>
    <scope>IDENTIFICATION</scope>
    <source>
        <strain evidence="4">CBS 342.82</strain>
    </source>
</reference>
<dbReference type="Proteomes" id="UP000504637">
    <property type="component" value="Unplaced"/>
</dbReference>
<name>A0A6J3LXV9_9PEZI</name>
<protein>
    <recommendedName>
        <fullName evidence="2">SAP domain-containing protein</fullName>
    </recommendedName>
</protein>
<reference evidence="4" key="1">
    <citation type="submission" date="2020-01" db="EMBL/GenBank/DDBJ databases">
        <authorList>
            <consortium name="DOE Joint Genome Institute"/>
            <person name="Haridas S."/>
            <person name="Albert R."/>
            <person name="Binder M."/>
            <person name="Bloem J."/>
            <person name="Labutti K."/>
            <person name="Salamov A."/>
            <person name="Andreopoulos B."/>
            <person name="Baker S.E."/>
            <person name="Barry K."/>
            <person name="Bills G."/>
            <person name="Bluhm B.H."/>
            <person name="Cannon C."/>
            <person name="Castanera R."/>
            <person name="Culley D.E."/>
            <person name="Daum C."/>
            <person name="Ezra D."/>
            <person name="Gonzalez J.B."/>
            <person name="Henrissat B."/>
            <person name="Kuo A."/>
            <person name="Liang C."/>
            <person name="Lipzen A."/>
            <person name="Lutzoni F."/>
            <person name="Magnuson J."/>
            <person name="Mondo S."/>
            <person name="Nolan M."/>
            <person name="Ohm R."/>
            <person name="Pangilinan J."/>
            <person name="Park H.-J."/>
            <person name="Ramirez L."/>
            <person name="Alfaro M."/>
            <person name="Sun H."/>
            <person name="Tritt A."/>
            <person name="Yoshinaga Y."/>
            <person name="Zwiers L.-H."/>
            <person name="Turgeon B.G."/>
            <person name="Goodwin S.B."/>
            <person name="Spatafora J.W."/>
            <person name="Crous P.W."/>
            <person name="Grigoriev I.V."/>
        </authorList>
    </citation>
    <scope>NUCLEOTIDE SEQUENCE</scope>
    <source>
        <strain evidence="4">CBS 342.82</strain>
    </source>
</reference>